<accession>A0A371XF45</accession>
<dbReference type="AlphaFoldDB" id="A0A371XF45"/>
<dbReference type="RefSeq" id="WP_116623681.1">
    <property type="nucleotide sequence ID" value="NZ_QURN01000006.1"/>
</dbReference>
<keyword evidence="2" id="KW-1185">Reference proteome</keyword>
<protein>
    <submittedName>
        <fullName evidence="1">Uncharacterized protein</fullName>
    </submittedName>
</protein>
<sequence>MLNNRPSDEFIDEEKRVRVGLFASDAAPTLSPSDPAYWADFEQKRQADEAARMAEYRAIGEVTTNPQLALQRVEQQQRDARATFDSMSRDHTALDAEYANYSRSLGGQPAPVRDSAALDNEYLAYCRSFGS</sequence>
<dbReference type="EMBL" id="QURN01000006">
    <property type="protein sequence ID" value="RFC67847.1"/>
    <property type="molecule type" value="Genomic_DNA"/>
</dbReference>
<dbReference type="Proteomes" id="UP000262379">
    <property type="component" value="Unassembled WGS sequence"/>
</dbReference>
<name>A0A371XF45_9HYPH</name>
<comment type="caution">
    <text evidence="1">The sequence shown here is derived from an EMBL/GenBank/DDBJ whole genome shotgun (WGS) entry which is preliminary data.</text>
</comment>
<proteinExistence type="predicted"/>
<evidence type="ECO:0000313" key="2">
    <source>
        <dbReference type="Proteomes" id="UP000262379"/>
    </source>
</evidence>
<evidence type="ECO:0000313" key="1">
    <source>
        <dbReference type="EMBL" id="RFC67847.1"/>
    </source>
</evidence>
<gene>
    <name evidence="1" type="ORF">DY251_09700</name>
</gene>
<reference evidence="2" key="1">
    <citation type="submission" date="2018-08" db="EMBL/GenBank/DDBJ databases">
        <authorList>
            <person name="Im W.T."/>
        </authorList>
    </citation>
    <scope>NUCLEOTIDE SEQUENCE [LARGE SCALE GENOMIC DNA]</scope>
    <source>
        <strain evidence="2">LA-28</strain>
    </source>
</reference>
<organism evidence="1 2">
    <name type="scientific">Mesorhizobium denitrificans</name>
    <dbReference type="NCBI Taxonomy" id="2294114"/>
    <lineage>
        <taxon>Bacteria</taxon>
        <taxon>Pseudomonadati</taxon>
        <taxon>Pseudomonadota</taxon>
        <taxon>Alphaproteobacteria</taxon>
        <taxon>Hyphomicrobiales</taxon>
        <taxon>Phyllobacteriaceae</taxon>
        <taxon>Mesorhizobium</taxon>
    </lineage>
</organism>